<proteinExistence type="predicted"/>
<reference evidence="1 2" key="1">
    <citation type="journal article" date="2013" name="Nat. Genet.">
        <title>The genome of the hydatid tapeworm Echinococcus granulosus.</title>
        <authorList>
            <person name="Zheng H."/>
            <person name="Zhang W."/>
            <person name="Zhang L."/>
            <person name="Zhang Z."/>
            <person name="Li J."/>
            <person name="Lu G."/>
            <person name="Zhu Y."/>
            <person name="Wang Y."/>
            <person name="Huang Y."/>
            <person name="Liu J."/>
            <person name="Kang H."/>
            <person name="Chen J."/>
            <person name="Wang L."/>
            <person name="Chen A."/>
            <person name="Yu S."/>
            <person name="Gao Z."/>
            <person name="Jin L."/>
            <person name="Gu W."/>
            <person name="Wang Z."/>
            <person name="Zhao L."/>
            <person name="Shi B."/>
            <person name="Wen H."/>
            <person name="Lin R."/>
            <person name="Jones M.K."/>
            <person name="Brejova B."/>
            <person name="Vinar T."/>
            <person name="Zhao G."/>
            <person name="McManus D.P."/>
            <person name="Chen Z."/>
            <person name="Zhou Y."/>
            <person name="Wang S."/>
        </authorList>
    </citation>
    <scope>NUCLEOTIDE SEQUENCE [LARGE SCALE GENOMIC DNA]</scope>
</reference>
<dbReference type="GeneID" id="36340295"/>
<accession>W6UHM7</accession>
<gene>
    <name evidence="1" type="ORF">EGR_04580</name>
</gene>
<comment type="caution">
    <text evidence="1">The sequence shown here is derived from an EMBL/GenBank/DDBJ whole genome shotgun (WGS) entry which is preliminary data.</text>
</comment>
<evidence type="ECO:0000313" key="1">
    <source>
        <dbReference type="EMBL" id="EUB60561.1"/>
    </source>
</evidence>
<sequence length="98" mass="10753">MGKPMTVMDDFSYMAVVVMRSIESEGALSYLCWRALTQKPGTLQASHQQSLSLSLAAVVNLHNRISSGLNVAEEHAENFTCLSRCAFVGNEIMTRLST</sequence>
<dbReference type="EMBL" id="APAU02000029">
    <property type="protein sequence ID" value="EUB60561.1"/>
    <property type="molecule type" value="Genomic_DNA"/>
</dbReference>
<protein>
    <submittedName>
        <fullName evidence="1">Uncharacterized protein</fullName>
    </submittedName>
</protein>
<evidence type="ECO:0000313" key="2">
    <source>
        <dbReference type="Proteomes" id="UP000019149"/>
    </source>
</evidence>
<dbReference type="KEGG" id="egl:EGR_04580"/>
<dbReference type="AlphaFoldDB" id="W6UHM7"/>
<dbReference type="Proteomes" id="UP000019149">
    <property type="component" value="Unassembled WGS sequence"/>
</dbReference>
<organism evidence="1 2">
    <name type="scientific">Echinococcus granulosus</name>
    <name type="common">Hydatid tapeworm</name>
    <dbReference type="NCBI Taxonomy" id="6210"/>
    <lineage>
        <taxon>Eukaryota</taxon>
        <taxon>Metazoa</taxon>
        <taxon>Spiralia</taxon>
        <taxon>Lophotrochozoa</taxon>
        <taxon>Platyhelminthes</taxon>
        <taxon>Cestoda</taxon>
        <taxon>Eucestoda</taxon>
        <taxon>Cyclophyllidea</taxon>
        <taxon>Taeniidae</taxon>
        <taxon>Echinococcus</taxon>
        <taxon>Echinococcus granulosus group</taxon>
    </lineage>
</organism>
<name>W6UHM7_ECHGR</name>
<dbReference type="CTD" id="36340295"/>
<keyword evidence="2" id="KW-1185">Reference proteome</keyword>
<dbReference type="RefSeq" id="XP_024351757.1">
    <property type="nucleotide sequence ID" value="XM_024493829.1"/>
</dbReference>